<evidence type="ECO:0000256" key="3">
    <source>
        <dbReference type="ARBA" id="ARBA00022448"/>
    </source>
</evidence>
<evidence type="ECO:0000256" key="8">
    <source>
        <dbReference type="RuleBase" id="RU363041"/>
    </source>
</evidence>
<protein>
    <recommendedName>
        <fullName evidence="8">Probable membrane transporter protein</fullName>
    </recommendedName>
</protein>
<dbReference type="Pfam" id="PF01925">
    <property type="entry name" value="TauE"/>
    <property type="match status" value="1"/>
</dbReference>
<dbReference type="InterPro" id="IPR052017">
    <property type="entry name" value="TSUP"/>
</dbReference>
<keyword evidence="5 8" id="KW-0812">Transmembrane</keyword>
<feature type="transmembrane region" description="Helical" evidence="8">
    <location>
        <begin position="71"/>
        <end position="90"/>
    </location>
</feature>
<feature type="transmembrane region" description="Helical" evidence="8">
    <location>
        <begin position="223"/>
        <end position="241"/>
    </location>
</feature>
<dbReference type="RefSeq" id="WP_164625535.1">
    <property type="nucleotide sequence ID" value="NZ_JAAIVJ010000005.1"/>
</dbReference>
<evidence type="ECO:0000256" key="6">
    <source>
        <dbReference type="ARBA" id="ARBA00022989"/>
    </source>
</evidence>
<feature type="transmembrane region" description="Helical" evidence="8">
    <location>
        <begin position="154"/>
        <end position="176"/>
    </location>
</feature>
<dbReference type="GO" id="GO:0005886">
    <property type="term" value="C:plasma membrane"/>
    <property type="evidence" value="ECO:0007669"/>
    <property type="project" value="UniProtKB-SubCell"/>
</dbReference>
<evidence type="ECO:0000256" key="4">
    <source>
        <dbReference type="ARBA" id="ARBA00022475"/>
    </source>
</evidence>
<keyword evidence="6 8" id="KW-1133">Transmembrane helix</keyword>
<dbReference type="InterPro" id="IPR002781">
    <property type="entry name" value="TM_pro_TauE-like"/>
</dbReference>
<comment type="similarity">
    <text evidence="2 8">Belongs to the 4-toluene sulfonate uptake permease (TSUP) (TC 2.A.102) family.</text>
</comment>
<organism evidence="9 10">
    <name type="scientific">Tabrizicola oligotrophica</name>
    <dbReference type="NCBI Taxonomy" id="2710650"/>
    <lineage>
        <taxon>Bacteria</taxon>
        <taxon>Pseudomonadati</taxon>
        <taxon>Pseudomonadota</taxon>
        <taxon>Alphaproteobacteria</taxon>
        <taxon>Rhodobacterales</taxon>
        <taxon>Paracoccaceae</taxon>
        <taxon>Tabrizicola</taxon>
    </lineage>
</organism>
<dbReference type="Proteomes" id="UP000477782">
    <property type="component" value="Unassembled WGS sequence"/>
</dbReference>
<dbReference type="PANTHER" id="PTHR30269">
    <property type="entry name" value="TRANSMEMBRANE PROTEIN YFCA"/>
    <property type="match status" value="1"/>
</dbReference>
<dbReference type="AlphaFoldDB" id="A0A6M0QV77"/>
<dbReference type="PANTHER" id="PTHR30269:SF37">
    <property type="entry name" value="MEMBRANE TRANSPORTER PROTEIN"/>
    <property type="match status" value="1"/>
</dbReference>
<sequence length="246" mass="25989">MDGVLFWTCAIAAAALVGMGKGGMPVVGMLGVPVLSLAISPVTAAGLLLPVYVLSDMFGLYAYRHAFDRRVLAILMVGVTVGVGLGWATASITPEWLVTTIVGLIGAVFALRLLTRRGEVARREAEVAPGLFWGAVTGFTSFVSHSGAPPFQVYVLPLGLQKMVFAGTNTILFAYLNGIKLVPYWALGQFSPGNLKVAVLLMPAAAVAVFAGVKLVKIVPEKLFFQIITWALLGISLKLIWDGLSA</sequence>
<evidence type="ECO:0000256" key="5">
    <source>
        <dbReference type="ARBA" id="ARBA00022692"/>
    </source>
</evidence>
<keyword evidence="4 8" id="KW-1003">Cell membrane</keyword>
<comment type="caution">
    <text evidence="9">The sequence shown here is derived from an EMBL/GenBank/DDBJ whole genome shotgun (WGS) entry which is preliminary data.</text>
</comment>
<evidence type="ECO:0000256" key="2">
    <source>
        <dbReference type="ARBA" id="ARBA00009142"/>
    </source>
</evidence>
<reference evidence="9 10" key="1">
    <citation type="submission" date="2020-02" db="EMBL/GenBank/DDBJ databases">
        <authorList>
            <person name="Chen W.-M."/>
        </authorList>
    </citation>
    <scope>NUCLEOTIDE SEQUENCE [LARGE SCALE GENOMIC DNA]</scope>
    <source>
        <strain evidence="9 10">KMS-5</strain>
    </source>
</reference>
<evidence type="ECO:0000313" key="9">
    <source>
        <dbReference type="EMBL" id="NEY90764.1"/>
    </source>
</evidence>
<evidence type="ECO:0000313" key="10">
    <source>
        <dbReference type="Proteomes" id="UP000477782"/>
    </source>
</evidence>
<comment type="subcellular location">
    <subcellularLocation>
        <location evidence="1 8">Cell membrane</location>
        <topology evidence="1 8">Multi-pass membrane protein</topology>
    </subcellularLocation>
</comment>
<accession>A0A6M0QV77</accession>
<dbReference type="EMBL" id="JAAIVJ010000005">
    <property type="protein sequence ID" value="NEY90764.1"/>
    <property type="molecule type" value="Genomic_DNA"/>
</dbReference>
<evidence type="ECO:0000256" key="7">
    <source>
        <dbReference type="ARBA" id="ARBA00023136"/>
    </source>
</evidence>
<gene>
    <name evidence="9" type="ORF">G4Z14_10695</name>
</gene>
<keyword evidence="10" id="KW-1185">Reference proteome</keyword>
<proteinExistence type="inferred from homology"/>
<evidence type="ECO:0000256" key="1">
    <source>
        <dbReference type="ARBA" id="ARBA00004651"/>
    </source>
</evidence>
<feature type="transmembrane region" description="Helical" evidence="8">
    <location>
        <begin position="197"/>
        <end position="217"/>
    </location>
</feature>
<feature type="transmembrane region" description="Helical" evidence="8">
    <location>
        <begin position="96"/>
        <end position="115"/>
    </location>
</feature>
<name>A0A6M0QV77_9RHOB</name>
<keyword evidence="7 8" id="KW-0472">Membrane</keyword>
<keyword evidence="3" id="KW-0813">Transport</keyword>